<feature type="domain" description="Dehydrogenase E1 component" evidence="6">
    <location>
        <begin position="145"/>
        <end position="438"/>
    </location>
</feature>
<evidence type="ECO:0000313" key="7">
    <source>
        <dbReference type="EMBL" id="KAJ8657018.1"/>
    </source>
</evidence>
<evidence type="ECO:0000256" key="4">
    <source>
        <dbReference type="ARBA" id="ARBA00023317"/>
    </source>
</evidence>
<keyword evidence="2 5" id="KW-0560">Oxidoreductase</keyword>
<evidence type="ECO:0000256" key="1">
    <source>
        <dbReference type="ARBA" id="ARBA00001964"/>
    </source>
</evidence>
<dbReference type="PANTHER" id="PTHR11516:SF60">
    <property type="entry name" value="PYRUVATE DEHYDROGENASE E1 COMPONENT SUBUNIT ALPHA"/>
    <property type="match status" value="1"/>
</dbReference>
<accession>A0AAD7V0G9</accession>
<keyword evidence="3 5" id="KW-0786">Thiamine pyrophosphate</keyword>
<dbReference type="Pfam" id="PF00676">
    <property type="entry name" value="E1_dh"/>
    <property type="match status" value="1"/>
</dbReference>
<dbReference type="GO" id="GO:0004739">
    <property type="term" value="F:pyruvate dehydrogenase (acetyl-transferring) activity"/>
    <property type="evidence" value="ECO:0007669"/>
    <property type="project" value="UniProtKB-UniRule"/>
</dbReference>
<dbReference type="EMBL" id="JARTCD010000035">
    <property type="protein sequence ID" value="KAJ8657018.1"/>
    <property type="molecule type" value="Genomic_DNA"/>
</dbReference>
<evidence type="ECO:0000256" key="2">
    <source>
        <dbReference type="ARBA" id="ARBA00023002"/>
    </source>
</evidence>
<dbReference type="GeneID" id="83214761"/>
<comment type="caution">
    <text evidence="7">The sequence shown here is derived from an EMBL/GenBank/DDBJ whole genome shotgun (WGS) entry which is preliminary data.</text>
</comment>
<dbReference type="InterPro" id="IPR001017">
    <property type="entry name" value="DH_E1"/>
</dbReference>
<dbReference type="InterPro" id="IPR050642">
    <property type="entry name" value="PDH_E1_Alpha_Subunit"/>
</dbReference>
<dbReference type="EC" id="1.2.4.1" evidence="5"/>
<dbReference type="InterPro" id="IPR017597">
    <property type="entry name" value="Pyrv_DH_E1_asu_subgrp-y"/>
</dbReference>
<dbReference type="AlphaFoldDB" id="A0AAD7V0G9"/>
<proteinExistence type="predicted"/>
<reference evidence="7 8" key="1">
    <citation type="submission" date="2023-03" db="EMBL/GenBank/DDBJ databases">
        <title>Genome sequence of Lichtheimia ornata CBS 291.66.</title>
        <authorList>
            <person name="Mohabir J.T."/>
            <person name="Shea T.P."/>
            <person name="Kurbessoian T."/>
            <person name="Berby B."/>
            <person name="Fontaine J."/>
            <person name="Livny J."/>
            <person name="Gnirke A."/>
            <person name="Stajich J.E."/>
            <person name="Cuomo C.A."/>
        </authorList>
    </citation>
    <scope>NUCLEOTIDE SEQUENCE [LARGE SCALE GENOMIC DNA]</scope>
    <source>
        <strain evidence="7">CBS 291.66</strain>
    </source>
</reference>
<comment type="catalytic activity">
    <reaction evidence="5">
        <text>N(6)-[(R)-lipoyl]-L-lysyl-[protein] + pyruvate + H(+) = N(6)-[(R)-S(8)-acetyldihydrolipoyl]-L-lysyl-[protein] + CO2</text>
        <dbReference type="Rhea" id="RHEA:19189"/>
        <dbReference type="Rhea" id="RHEA-COMP:10474"/>
        <dbReference type="Rhea" id="RHEA-COMP:10478"/>
        <dbReference type="ChEBI" id="CHEBI:15361"/>
        <dbReference type="ChEBI" id="CHEBI:15378"/>
        <dbReference type="ChEBI" id="CHEBI:16526"/>
        <dbReference type="ChEBI" id="CHEBI:83099"/>
        <dbReference type="ChEBI" id="CHEBI:83111"/>
        <dbReference type="EC" id="1.2.4.1"/>
    </reaction>
</comment>
<dbReference type="RefSeq" id="XP_058341931.1">
    <property type="nucleotide sequence ID" value="XM_058487370.1"/>
</dbReference>
<evidence type="ECO:0000256" key="3">
    <source>
        <dbReference type="ARBA" id="ARBA00023052"/>
    </source>
</evidence>
<dbReference type="InterPro" id="IPR029061">
    <property type="entry name" value="THDP-binding"/>
</dbReference>
<dbReference type="FunFam" id="3.40.50.970:FF:000013">
    <property type="entry name" value="Pyruvate dehydrogenase E1 component subunit alpha"/>
    <property type="match status" value="1"/>
</dbReference>
<protein>
    <recommendedName>
        <fullName evidence="5">Pyruvate dehydrogenase E1 component subunit alpha</fullName>
        <ecNumber evidence="5">1.2.4.1</ecNumber>
    </recommendedName>
</protein>
<dbReference type="SUPFAM" id="SSF52518">
    <property type="entry name" value="Thiamin diphosphate-binding fold (THDP-binding)"/>
    <property type="match status" value="1"/>
</dbReference>
<organism evidence="7 8">
    <name type="scientific">Lichtheimia ornata</name>
    <dbReference type="NCBI Taxonomy" id="688661"/>
    <lineage>
        <taxon>Eukaryota</taxon>
        <taxon>Fungi</taxon>
        <taxon>Fungi incertae sedis</taxon>
        <taxon>Mucoromycota</taxon>
        <taxon>Mucoromycotina</taxon>
        <taxon>Mucoromycetes</taxon>
        <taxon>Mucorales</taxon>
        <taxon>Lichtheimiaceae</taxon>
        <taxon>Lichtheimia</taxon>
    </lineage>
</organism>
<evidence type="ECO:0000259" key="6">
    <source>
        <dbReference type="Pfam" id="PF00676"/>
    </source>
</evidence>
<dbReference type="Proteomes" id="UP001234581">
    <property type="component" value="Unassembled WGS sequence"/>
</dbReference>
<keyword evidence="8" id="KW-1185">Reference proteome</keyword>
<dbReference type="CDD" id="cd02000">
    <property type="entry name" value="TPP_E1_PDC_ADC_BCADC"/>
    <property type="match status" value="1"/>
</dbReference>
<dbReference type="Gene3D" id="3.40.50.970">
    <property type="match status" value="1"/>
</dbReference>
<evidence type="ECO:0000313" key="8">
    <source>
        <dbReference type="Proteomes" id="UP001234581"/>
    </source>
</evidence>
<comment type="cofactor">
    <cofactor evidence="1 5">
        <name>thiamine diphosphate</name>
        <dbReference type="ChEBI" id="CHEBI:58937"/>
    </cofactor>
</comment>
<keyword evidence="4 5" id="KW-0670">Pyruvate</keyword>
<sequence length="468" mass="51356">MHIPEISLEDPSHVCFAYTHSQINTNAGSKIIHPIHVSLNLQNAAVSSYTFSSFLYSSSSSSSFFNPYIVDMLSLLVSQSLVRNSFPKATALSPVARSFFSTTPSASSNVVNITLPETSFEMYNCERPSLDIEISSDKLVEMYTNMSITRRLEMTADALYKAKKIRGFCHLATGQEAVAVGIEAALTPQDQLITAYRCHGFTYMRGGSLVSILAELMGRRDGISKGKGGSMHMFAPAFYGGNGVVGAQVPLGAGIAFAQQYLGNKTTTFALYGDGAANQGQVFESYNMAKLWDLPCVFICENNKYGMGTAANRASASTEYHKRAGYIPGARVDGMDALAVFRASEWAKEWTISGKGPLVMELTTYRYGGHSMSDPGTTYRTRDEIQQMRSTSDPLMNMKKRLIDLNIATEAEIKAIDKESRKLVDQAAKEAEASTEPDVGEFCTEVYVRGTEPKSIRGRVPEESHYFY</sequence>
<name>A0AAD7V0G9_9FUNG</name>
<dbReference type="PANTHER" id="PTHR11516">
    <property type="entry name" value="PYRUVATE DEHYDROGENASE E1 COMPONENT, ALPHA SUBUNIT BACTERIAL AND ORGANELLAR"/>
    <property type="match status" value="1"/>
</dbReference>
<dbReference type="NCBIfam" id="TIGR03182">
    <property type="entry name" value="PDH_E1_alph_y"/>
    <property type="match status" value="1"/>
</dbReference>
<dbReference type="GO" id="GO:0006086">
    <property type="term" value="P:pyruvate decarboxylation to acetyl-CoA"/>
    <property type="evidence" value="ECO:0007669"/>
    <property type="project" value="InterPro"/>
</dbReference>
<comment type="function">
    <text evidence="5">The pyruvate dehydrogenase complex catalyzes the overall conversion of pyruvate to acetyl-CoA and CO(2).</text>
</comment>
<gene>
    <name evidence="7" type="ORF">O0I10_007352</name>
</gene>
<evidence type="ECO:0000256" key="5">
    <source>
        <dbReference type="RuleBase" id="RU361139"/>
    </source>
</evidence>